<protein>
    <submittedName>
        <fullName evidence="1">Uncharacterized protein</fullName>
    </submittedName>
</protein>
<accession>A0ABQ3L4G3</accession>
<reference evidence="2" key="1">
    <citation type="journal article" date="2019" name="Int. J. Syst. Evol. Microbiol.">
        <title>The Global Catalogue of Microorganisms (GCM) 10K type strain sequencing project: providing services to taxonomists for standard genome sequencing and annotation.</title>
        <authorList>
            <consortium name="The Broad Institute Genomics Platform"/>
            <consortium name="The Broad Institute Genome Sequencing Center for Infectious Disease"/>
            <person name="Wu L."/>
            <person name="Ma J."/>
        </authorList>
    </citation>
    <scope>NUCLEOTIDE SEQUENCE [LARGE SCALE GENOMIC DNA]</scope>
    <source>
        <strain evidence="2">CGMCC 4.7683</strain>
    </source>
</reference>
<organism evidence="1 2">
    <name type="scientific">Amycolatopsis oliviviridis</name>
    <dbReference type="NCBI Taxonomy" id="1471590"/>
    <lineage>
        <taxon>Bacteria</taxon>
        <taxon>Bacillati</taxon>
        <taxon>Actinomycetota</taxon>
        <taxon>Actinomycetes</taxon>
        <taxon>Pseudonocardiales</taxon>
        <taxon>Pseudonocardiaceae</taxon>
        <taxon>Amycolatopsis</taxon>
    </lineage>
</organism>
<proteinExistence type="predicted"/>
<sequence length="135" mass="13554">MLAAPFALGGLHKPSGPTTIATAMGEGAVVNRVYVAGMDTDTVSVIGAEPAAVTTVRVGARPFAIALTPDGGTAYVTNLDDDTVSVIDTGKDTVVGEIPVGARPVGIAVAPGGERAYVRTTSVTRFPWSTCVPAG</sequence>
<dbReference type="EMBL" id="BNAY01000001">
    <property type="protein sequence ID" value="GHH03220.1"/>
    <property type="molecule type" value="Genomic_DNA"/>
</dbReference>
<keyword evidence="2" id="KW-1185">Reference proteome</keyword>
<dbReference type="InterPro" id="IPR011045">
    <property type="entry name" value="N2O_reductase_N"/>
</dbReference>
<dbReference type="PANTHER" id="PTHR47197:SF3">
    <property type="entry name" value="DIHYDRO-HEME D1 DEHYDROGENASE"/>
    <property type="match status" value="1"/>
</dbReference>
<dbReference type="Gene3D" id="2.130.10.10">
    <property type="entry name" value="YVTN repeat-like/Quinoprotein amine dehydrogenase"/>
    <property type="match status" value="1"/>
</dbReference>
<name>A0ABQ3L4G3_9PSEU</name>
<dbReference type="RefSeq" id="WP_191251297.1">
    <property type="nucleotide sequence ID" value="NZ_BNAY01000001.1"/>
</dbReference>
<dbReference type="InterPro" id="IPR051200">
    <property type="entry name" value="Host-pathogen_enzymatic-act"/>
</dbReference>
<dbReference type="SUPFAM" id="SSF50974">
    <property type="entry name" value="Nitrous oxide reductase, N-terminal domain"/>
    <property type="match status" value="1"/>
</dbReference>
<evidence type="ECO:0000313" key="1">
    <source>
        <dbReference type="EMBL" id="GHH03220.1"/>
    </source>
</evidence>
<dbReference type="PANTHER" id="PTHR47197">
    <property type="entry name" value="PROTEIN NIRF"/>
    <property type="match status" value="1"/>
</dbReference>
<dbReference type="InterPro" id="IPR011964">
    <property type="entry name" value="YVTN_b-propeller_repeat"/>
</dbReference>
<gene>
    <name evidence="1" type="ORF">GCM10017790_04920</name>
</gene>
<dbReference type="NCBIfam" id="TIGR02276">
    <property type="entry name" value="beta_rpt_yvtn"/>
    <property type="match status" value="1"/>
</dbReference>
<comment type="caution">
    <text evidence="1">The sequence shown here is derived from an EMBL/GenBank/DDBJ whole genome shotgun (WGS) entry which is preliminary data.</text>
</comment>
<dbReference type="Proteomes" id="UP000635387">
    <property type="component" value="Unassembled WGS sequence"/>
</dbReference>
<dbReference type="InterPro" id="IPR015943">
    <property type="entry name" value="WD40/YVTN_repeat-like_dom_sf"/>
</dbReference>
<evidence type="ECO:0000313" key="2">
    <source>
        <dbReference type="Proteomes" id="UP000635387"/>
    </source>
</evidence>